<sequence length="780" mass="89702">MYHKILPIWILSFVPIFLWGQSISIRVVAKESGEPMYHAHARNHRTQEGQTADTEGRISLVGRPGDTITISYVGYRDSLLTLSEGQSSYTVALAVQAMDEVVIFAEDPFNRRAAEGRQNVSMEFIEALPSFNGDPDIMKSITFLPGVSAGKDGYAHMFVRGGDQDENLILLDGAPLYNVNHFAGLVSMFHSDMIRSVDFYKGYWPSRYGGRLSSVMDIHSKSGNYKEHKFSADLSPISTKAHLSGPLWKDKVSYMIGGRRTFMDLLFLRHRVNQIKKGDREGNSPLFTFYDVNGKVTARIGNNQQLSFSAFRGSDKLFLIENESGYISDDEYNILNQTYALNYVWHRDETTAVRGHLSSSSYRHFFEDLGKSGLPNNMDNQKGEEVEYRHTGNTIRTLKAMIHGDKKIDDLWEINFGVDHETIRYDLYLDRTSGLAVNGNYTPRNSTDLKGNRQPAYVSSIFTDAVYHVNGRLRIKAGIRLPRYQYDDYINWMYEPKALVSYDLTPNTTLNAAYNLQRQYSHLLSYTESEGYFREFYTTSDRLTPPSRSHQWAMGAFHHFRDRNSWLSEANVSLEVFYKHQSLLNRFQPGIDPDVSVVQYDEHLLRNGTSNTYGMEFLMQKTAGKFHGSLSYTWAHSKSQFEGLNHGRSFNADFDYRNSVNILLIYKFRKGYQLSAQWDYRSGRPFTLSNSLSTRDEIISGRYPMVKSINNSRLPAYHRLDLSLDREWFTKKRGNKQWFGISFYNVCNHVNPFYAYPENGRLTVKGFIPIIPGFHYGFEL</sequence>
<dbReference type="GO" id="GO:0009279">
    <property type="term" value="C:cell outer membrane"/>
    <property type="evidence" value="ECO:0007669"/>
    <property type="project" value="UniProtKB-SubCell"/>
</dbReference>
<dbReference type="Gene3D" id="2.170.130.10">
    <property type="entry name" value="TonB-dependent receptor, plug domain"/>
    <property type="match status" value="1"/>
</dbReference>
<evidence type="ECO:0000259" key="4">
    <source>
        <dbReference type="Pfam" id="PF07715"/>
    </source>
</evidence>
<comment type="subcellular location">
    <subcellularLocation>
        <location evidence="1">Cell outer membrane</location>
    </subcellularLocation>
</comment>
<dbReference type="InterPro" id="IPR036942">
    <property type="entry name" value="Beta-barrel_TonB_sf"/>
</dbReference>
<evidence type="ECO:0000256" key="2">
    <source>
        <dbReference type="ARBA" id="ARBA00023136"/>
    </source>
</evidence>
<dbReference type="InterPro" id="IPR012910">
    <property type="entry name" value="Plug_dom"/>
</dbReference>
<dbReference type="SUPFAM" id="SSF56935">
    <property type="entry name" value="Porins"/>
    <property type="match status" value="1"/>
</dbReference>
<organism evidence="5 6">
    <name type="scientific">Membranihabitans marinus</name>
    <dbReference type="NCBI Taxonomy" id="1227546"/>
    <lineage>
        <taxon>Bacteria</taxon>
        <taxon>Pseudomonadati</taxon>
        <taxon>Bacteroidota</taxon>
        <taxon>Saprospiria</taxon>
        <taxon>Saprospirales</taxon>
        <taxon>Saprospiraceae</taxon>
        <taxon>Membranihabitans</taxon>
    </lineage>
</organism>
<evidence type="ECO:0000313" key="6">
    <source>
        <dbReference type="Proteomes" id="UP000753961"/>
    </source>
</evidence>
<name>A0A953HWB4_9BACT</name>
<dbReference type="Gene3D" id="2.40.170.20">
    <property type="entry name" value="TonB-dependent receptor, beta-barrel domain"/>
    <property type="match status" value="1"/>
</dbReference>
<dbReference type="RefSeq" id="WP_222579259.1">
    <property type="nucleotide sequence ID" value="NZ_JAHVHU010000006.1"/>
</dbReference>
<dbReference type="Pfam" id="PF07715">
    <property type="entry name" value="Plug"/>
    <property type="match status" value="1"/>
</dbReference>
<keyword evidence="5" id="KW-0675">Receptor</keyword>
<protein>
    <submittedName>
        <fullName evidence="5">TonB-dependent receptor</fullName>
    </submittedName>
</protein>
<accession>A0A953HWB4</accession>
<evidence type="ECO:0000256" key="3">
    <source>
        <dbReference type="ARBA" id="ARBA00023237"/>
    </source>
</evidence>
<comment type="caution">
    <text evidence="5">The sequence shown here is derived from an EMBL/GenBank/DDBJ whole genome shotgun (WGS) entry which is preliminary data.</text>
</comment>
<evidence type="ECO:0000256" key="1">
    <source>
        <dbReference type="ARBA" id="ARBA00004442"/>
    </source>
</evidence>
<dbReference type="EMBL" id="JAHVHU010000006">
    <property type="protein sequence ID" value="MBY5957736.1"/>
    <property type="molecule type" value="Genomic_DNA"/>
</dbReference>
<evidence type="ECO:0000313" key="5">
    <source>
        <dbReference type="EMBL" id="MBY5957736.1"/>
    </source>
</evidence>
<feature type="domain" description="TonB-dependent receptor plug" evidence="4">
    <location>
        <begin position="133"/>
        <end position="211"/>
    </location>
</feature>
<dbReference type="InterPro" id="IPR037066">
    <property type="entry name" value="Plug_dom_sf"/>
</dbReference>
<dbReference type="AlphaFoldDB" id="A0A953HWB4"/>
<dbReference type="Proteomes" id="UP000753961">
    <property type="component" value="Unassembled WGS sequence"/>
</dbReference>
<keyword evidence="2" id="KW-0472">Membrane</keyword>
<gene>
    <name evidence="5" type="ORF">KUV50_06325</name>
</gene>
<proteinExistence type="predicted"/>
<reference evidence="5" key="1">
    <citation type="submission" date="2021-06" db="EMBL/GenBank/DDBJ databases">
        <title>44 bacteria genomes isolated from Dapeng, Shenzhen.</title>
        <authorList>
            <person name="Zheng W."/>
            <person name="Yu S."/>
            <person name="Huang Y."/>
        </authorList>
    </citation>
    <scope>NUCLEOTIDE SEQUENCE</scope>
    <source>
        <strain evidence="5">DP5N28-2</strain>
    </source>
</reference>
<keyword evidence="6" id="KW-1185">Reference proteome</keyword>
<keyword evidence="3" id="KW-0998">Cell outer membrane</keyword>